<reference evidence="1" key="2">
    <citation type="submission" date="2020-02" db="EMBL/GenBank/DDBJ databases">
        <authorList>
            <consortium name="NCBI Pathogen Detection Project"/>
        </authorList>
    </citation>
    <scope>NUCLEOTIDE SEQUENCE</scope>
    <source>
        <strain evidence="1">MA.CK_94/00001630</strain>
    </source>
</reference>
<gene>
    <name evidence="1" type="ORF">G8W61_004580</name>
</gene>
<sequence length="121" mass="13818">MNNHKPLFDPAVMSRDDIVREIKLLRGSRDLVADIVFEYPEVNNRTVRSVVVTDEDVARLKAALPEHHFRWLKDNDADVITAGKLDDFFTVADEFSLLAEDLDPELEEELEESVIIPQARG</sequence>
<protein>
    <submittedName>
        <fullName evidence="1">Uncharacterized protein</fullName>
    </submittedName>
</protein>
<evidence type="ECO:0000313" key="1">
    <source>
        <dbReference type="EMBL" id="HAG2284207.1"/>
    </source>
</evidence>
<proteinExistence type="predicted"/>
<dbReference type="EMBL" id="DAAXRP010000020">
    <property type="protein sequence ID" value="HAG2284207.1"/>
    <property type="molecule type" value="Genomic_DNA"/>
</dbReference>
<organism evidence="1">
    <name type="scientific">Salmonella enterica</name>
    <name type="common">Salmonella choleraesuis</name>
    <dbReference type="NCBI Taxonomy" id="28901"/>
    <lineage>
        <taxon>Bacteria</taxon>
        <taxon>Pseudomonadati</taxon>
        <taxon>Pseudomonadota</taxon>
        <taxon>Gammaproteobacteria</taxon>
        <taxon>Enterobacterales</taxon>
        <taxon>Enterobacteriaceae</taxon>
        <taxon>Salmonella</taxon>
    </lineage>
</organism>
<name>A0A759YKW9_SALER</name>
<dbReference type="AlphaFoldDB" id="A0A759YKW9"/>
<reference evidence="1" key="1">
    <citation type="journal article" date="2018" name="Genome Biol.">
        <title>SKESA: strategic k-mer extension for scrupulous assemblies.</title>
        <authorList>
            <person name="Souvorov A."/>
            <person name="Agarwala R."/>
            <person name="Lipman D.J."/>
        </authorList>
    </citation>
    <scope>NUCLEOTIDE SEQUENCE</scope>
    <source>
        <strain evidence="1">MA.CK_94/00001630</strain>
    </source>
</reference>
<accession>A0A759YKW9</accession>
<comment type="caution">
    <text evidence="1">The sequence shown here is derived from an EMBL/GenBank/DDBJ whole genome shotgun (WGS) entry which is preliminary data.</text>
</comment>